<dbReference type="Pfam" id="PF07727">
    <property type="entry name" value="RVT_2"/>
    <property type="match status" value="1"/>
</dbReference>
<evidence type="ECO:0000256" key="9">
    <source>
        <dbReference type="ARBA" id="ARBA00048679"/>
    </source>
</evidence>
<dbReference type="PROSITE" id="PS00107">
    <property type="entry name" value="PROTEIN_KINASE_ATP"/>
    <property type="match status" value="1"/>
</dbReference>
<evidence type="ECO:0000313" key="17">
    <source>
        <dbReference type="Proteomes" id="UP001151760"/>
    </source>
</evidence>
<keyword evidence="7 11" id="KW-0067">ATP-binding</keyword>
<dbReference type="PANTHER" id="PTHR48005">
    <property type="entry name" value="LEUCINE RICH REPEAT KINASE 2"/>
    <property type="match status" value="1"/>
</dbReference>
<dbReference type="Pfam" id="PF00069">
    <property type="entry name" value="Pkinase"/>
    <property type="match status" value="1"/>
</dbReference>
<reference evidence="16" key="1">
    <citation type="journal article" date="2022" name="Int. J. Mol. Sci.">
        <title>Draft Genome of Tanacetum Coccineum: Genomic Comparison of Closely Related Tanacetum-Family Plants.</title>
        <authorList>
            <person name="Yamashiro T."/>
            <person name="Shiraishi A."/>
            <person name="Nakayama K."/>
            <person name="Satake H."/>
        </authorList>
    </citation>
    <scope>NUCLEOTIDE SEQUENCE</scope>
</reference>
<evidence type="ECO:0000256" key="3">
    <source>
        <dbReference type="ARBA" id="ARBA00022679"/>
    </source>
</evidence>
<feature type="binding site" evidence="11">
    <location>
        <position position="948"/>
    </location>
    <ligand>
        <name>ATP</name>
        <dbReference type="ChEBI" id="CHEBI:30616"/>
    </ligand>
</feature>
<keyword evidence="4 11" id="KW-0547">Nucleotide-binding</keyword>
<feature type="compositionally biased region" description="Basic and acidic residues" evidence="12">
    <location>
        <begin position="1"/>
        <end position="11"/>
    </location>
</feature>
<proteinExistence type="predicted"/>
<dbReference type="Gene3D" id="3.30.200.20">
    <property type="entry name" value="Phosphorylase Kinase, domain 1"/>
    <property type="match status" value="1"/>
</dbReference>
<dbReference type="SUPFAM" id="SSF56672">
    <property type="entry name" value="DNA/RNA polymerases"/>
    <property type="match status" value="1"/>
</dbReference>
<feature type="compositionally biased region" description="Gly residues" evidence="12">
    <location>
        <begin position="259"/>
        <end position="275"/>
    </location>
</feature>
<evidence type="ECO:0000256" key="1">
    <source>
        <dbReference type="ARBA" id="ARBA00012513"/>
    </source>
</evidence>
<keyword evidence="13" id="KW-0812">Transmembrane</keyword>
<keyword evidence="13" id="KW-0472">Membrane</keyword>
<dbReference type="InterPro" id="IPR011009">
    <property type="entry name" value="Kinase-like_dom_sf"/>
</dbReference>
<dbReference type="Pfam" id="PF22936">
    <property type="entry name" value="Pol_BBD"/>
    <property type="match status" value="1"/>
</dbReference>
<dbReference type="CDD" id="cd09272">
    <property type="entry name" value="RNase_HI_RT_Ty1"/>
    <property type="match status" value="1"/>
</dbReference>
<keyword evidence="10" id="KW-0862">Zinc</keyword>
<feature type="domain" description="CCHC-type" evidence="15">
    <location>
        <begin position="223"/>
        <end position="236"/>
    </location>
</feature>
<evidence type="ECO:0000256" key="6">
    <source>
        <dbReference type="ARBA" id="ARBA00022777"/>
    </source>
</evidence>
<evidence type="ECO:0000256" key="4">
    <source>
        <dbReference type="ARBA" id="ARBA00022741"/>
    </source>
</evidence>
<dbReference type="Proteomes" id="UP001151760">
    <property type="component" value="Unassembled WGS sequence"/>
</dbReference>
<dbReference type="EC" id="2.7.11.1" evidence="1"/>
<dbReference type="InterPro" id="IPR029472">
    <property type="entry name" value="Copia-like_N"/>
</dbReference>
<comment type="catalytic activity">
    <reaction evidence="8">
        <text>L-threonyl-[protein] + ATP = O-phospho-L-threonyl-[protein] + ADP + H(+)</text>
        <dbReference type="Rhea" id="RHEA:46608"/>
        <dbReference type="Rhea" id="RHEA-COMP:11060"/>
        <dbReference type="Rhea" id="RHEA-COMP:11605"/>
        <dbReference type="ChEBI" id="CHEBI:15378"/>
        <dbReference type="ChEBI" id="CHEBI:30013"/>
        <dbReference type="ChEBI" id="CHEBI:30616"/>
        <dbReference type="ChEBI" id="CHEBI:61977"/>
        <dbReference type="ChEBI" id="CHEBI:456216"/>
        <dbReference type="EC" id="2.7.11.1"/>
    </reaction>
</comment>
<dbReference type="PROSITE" id="PS50011">
    <property type="entry name" value="PROTEIN_KINASE_DOM"/>
    <property type="match status" value="1"/>
</dbReference>
<keyword evidence="13" id="KW-1133">Transmembrane helix</keyword>
<dbReference type="InterPro" id="IPR000719">
    <property type="entry name" value="Prot_kinase_dom"/>
</dbReference>
<evidence type="ECO:0000313" key="16">
    <source>
        <dbReference type="EMBL" id="GJT32189.1"/>
    </source>
</evidence>
<comment type="caution">
    <text evidence="16">The sequence shown here is derived from an EMBL/GenBank/DDBJ whole genome shotgun (WGS) entry which is preliminary data.</text>
</comment>
<evidence type="ECO:0000256" key="11">
    <source>
        <dbReference type="PROSITE-ProRule" id="PRU10141"/>
    </source>
</evidence>
<dbReference type="InterPro" id="IPR017441">
    <property type="entry name" value="Protein_kinase_ATP_BS"/>
</dbReference>
<keyword evidence="10" id="KW-0863">Zinc-finger</keyword>
<dbReference type="InterPro" id="IPR043502">
    <property type="entry name" value="DNA/RNA_pol_sf"/>
</dbReference>
<protein>
    <recommendedName>
        <fullName evidence="1">non-specific serine/threonine protein kinase</fullName>
        <ecNumber evidence="1">2.7.11.1</ecNumber>
    </recommendedName>
</protein>
<name>A0ABQ5D525_9ASTR</name>
<evidence type="ECO:0000256" key="10">
    <source>
        <dbReference type="PROSITE-ProRule" id="PRU00047"/>
    </source>
</evidence>
<dbReference type="Pfam" id="PF14244">
    <property type="entry name" value="Retrotran_gag_3"/>
    <property type="match status" value="1"/>
</dbReference>
<dbReference type="GO" id="GO:0016301">
    <property type="term" value="F:kinase activity"/>
    <property type="evidence" value="ECO:0007669"/>
    <property type="project" value="UniProtKB-KW"/>
</dbReference>
<dbReference type="InterPro" id="IPR054722">
    <property type="entry name" value="PolX-like_BBD"/>
</dbReference>
<dbReference type="EMBL" id="BQNB010014771">
    <property type="protein sequence ID" value="GJT32189.1"/>
    <property type="molecule type" value="Genomic_DNA"/>
</dbReference>
<dbReference type="PROSITE" id="PS00109">
    <property type="entry name" value="PROTEIN_KINASE_TYR"/>
    <property type="match status" value="1"/>
</dbReference>
<evidence type="ECO:0000259" key="15">
    <source>
        <dbReference type="PROSITE" id="PS50158"/>
    </source>
</evidence>
<keyword evidence="5" id="KW-0378">Hydrolase</keyword>
<dbReference type="Gene3D" id="1.10.510.10">
    <property type="entry name" value="Transferase(Phosphotransferase) domain 1"/>
    <property type="match status" value="1"/>
</dbReference>
<keyword evidence="17" id="KW-1185">Reference proteome</keyword>
<evidence type="ECO:0000259" key="14">
    <source>
        <dbReference type="PROSITE" id="PS50011"/>
    </source>
</evidence>
<dbReference type="InterPro" id="IPR032675">
    <property type="entry name" value="LRR_dom_sf"/>
</dbReference>
<evidence type="ECO:0000256" key="12">
    <source>
        <dbReference type="SAM" id="MobiDB-lite"/>
    </source>
</evidence>
<sequence>MVGDKPKKDVIDDASSSQQRKSISPYDISMLDNPGLVITQVQLKGDNYDEWSRSFRTAIRARKKFEFINGTIKRPGEKDKDIEDWWTINSLLVSWIRITIEPSLRSTISDVEIAKDLDELGNFDKIKTYTCGKCVCNLGAVFAKKQEEEKVHTFLMGLDESVYGTARSNILAQDPLPNLNKVYLILIQEERVKTMMHGKDERPELMALATQNRSEAKNRSVICTECKKTGHSAKNCFEIHRYPEWWGDRPRVDTKRNGAGRGLSSGGGKGRGGRGSETMNGKFSWIIDSGASHHMTGLIEKLTNIKEIVECPVELPDGRMVMANKEGYILFNNGFILKNMLYDRGSRMVIGAGKRWDGGLFYFQEKPLVQALNTTSSISVDLWHKYREPVTYSQAVKDRRWCDAIDNELQALKEMGHGQLKIFQKIRKRLGANGSAKKWKLHQMDVHNAFLHGDLNEEVFMKLPPGLNDLGTLKYFLGVEVAHAQDGIFLCQRKYALDIISDVGLLGAKPAKISIEHNHRLGLVEHWEAALRVARFLKGSPGQGILLKSMCDLQLRGWCDADWAGCPLTRRSLTGWVVYLGDSLISWKTKKQHIMSRSSAQAEYRSIQAALHISQNPVFHERTKHIEVDCHYIRDELVKNEILTLVDMTTSLFVYSSLFPLVSRLDLDGSFSFNSDLGNLDFSSFPNLERFNMESCNLKGSIPEQIGMLSNLAHLSLRGTNLNVTTILLGTNKLNGSIPQELSNLGDNDLGGQIPSSFGNLRALKFLNLGMNHISGPIPLNTTNLKYLEHIDLSKNHMTGVVKTLKACTMLHYLDLSSNNFIGEALTYEDFFDLMFLNQSQNHFTIVCTPIQKFVHHLVIILLVIVASWFLFLGYVCYYRHKATNDKIEPETIKHGDVCAILNYDGTIAYEDFISATEDFDLKYCIGTGGYGSVYEAKLPNGKIFALKKLHRFEAKQRAFDQSFKNEVHVLTNLRHKNIVKLHGFCLHNKCNFLVYEYMEKGSLFCALNDDELAVKVDWKKRVHFIKDVAHALAYMDHDCNPPIVHRDISSNNILLNSEMEGFVADFGAARLLDPDSSNQTVIAGTLGYIAPELAYSMNVNERCDVYSFGVVALETIGGKHPGDLLSSLNYSTSRGTMLENILDQRHSYPTDRLIENEIIRVGHVALSCVLIDPKARPTMREVCQELSC</sequence>
<evidence type="ECO:0000256" key="2">
    <source>
        <dbReference type="ARBA" id="ARBA00022527"/>
    </source>
</evidence>
<keyword evidence="5" id="KW-0064">Aspartyl protease</keyword>
<dbReference type="InterPro" id="IPR051420">
    <property type="entry name" value="Ser_Thr_Kinases_DiverseReg"/>
</dbReference>
<gene>
    <name evidence="16" type="ORF">Tco_0922608</name>
</gene>
<evidence type="ECO:0000256" key="7">
    <source>
        <dbReference type="ARBA" id="ARBA00022840"/>
    </source>
</evidence>
<organism evidence="16 17">
    <name type="scientific">Tanacetum coccineum</name>
    <dbReference type="NCBI Taxonomy" id="301880"/>
    <lineage>
        <taxon>Eukaryota</taxon>
        <taxon>Viridiplantae</taxon>
        <taxon>Streptophyta</taxon>
        <taxon>Embryophyta</taxon>
        <taxon>Tracheophyta</taxon>
        <taxon>Spermatophyta</taxon>
        <taxon>Magnoliopsida</taxon>
        <taxon>eudicotyledons</taxon>
        <taxon>Gunneridae</taxon>
        <taxon>Pentapetalae</taxon>
        <taxon>asterids</taxon>
        <taxon>campanulids</taxon>
        <taxon>Asterales</taxon>
        <taxon>Asteraceae</taxon>
        <taxon>Asteroideae</taxon>
        <taxon>Anthemideae</taxon>
        <taxon>Anthemidinae</taxon>
        <taxon>Tanacetum</taxon>
    </lineage>
</organism>
<evidence type="ECO:0000256" key="5">
    <source>
        <dbReference type="ARBA" id="ARBA00022750"/>
    </source>
</evidence>
<feature type="domain" description="Protein kinase" evidence="14">
    <location>
        <begin position="920"/>
        <end position="1189"/>
    </location>
</feature>
<dbReference type="InterPro" id="IPR001878">
    <property type="entry name" value="Znf_CCHC"/>
</dbReference>
<dbReference type="PROSITE" id="PS50158">
    <property type="entry name" value="ZF_CCHC"/>
    <property type="match status" value="1"/>
</dbReference>
<dbReference type="InterPro" id="IPR008266">
    <property type="entry name" value="Tyr_kinase_AS"/>
</dbReference>
<dbReference type="SUPFAM" id="SSF56112">
    <property type="entry name" value="Protein kinase-like (PK-like)"/>
    <property type="match status" value="1"/>
</dbReference>
<dbReference type="PANTHER" id="PTHR48005:SF16">
    <property type="entry name" value="MDIS1-INTERACTING RECEPTOR LIKE KINASE 2-LIKE ISOFORM X1"/>
    <property type="match status" value="1"/>
</dbReference>
<dbReference type="SUPFAM" id="SSF52058">
    <property type="entry name" value="L domain-like"/>
    <property type="match status" value="1"/>
</dbReference>
<reference evidence="16" key="2">
    <citation type="submission" date="2022-01" db="EMBL/GenBank/DDBJ databases">
        <authorList>
            <person name="Yamashiro T."/>
            <person name="Shiraishi A."/>
            <person name="Satake H."/>
            <person name="Nakayama K."/>
        </authorList>
    </citation>
    <scope>NUCLEOTIDE SEQUENCE</scope>
</reference>
<evidence type="ECO:0000256" key="8">
    <source>
        <dbReference type="ARBA" id="ARBA00047899"/>
    </source>
</evidence>
<dbReference type="Gene3D" id="3.80.10.10">
    <property type="entry name" value="Ribonuclease Inhibitor"/>
    <property type="match status" value="1"/>
</dbReference>
<feature type="transmembrane region" description="Helical" evidence="13">
    <location>
        <begin position="854"/>
        <end position="878"/>
    </location>
</feature>
<keyword evidence="6 16" id="KW-0418">Kinase</keyword>
<feature type="region of interest" description="Disordered" evidence="12">
    <location>
        <begin position="1"/>
        <end position="23"/>
    </location>
</feature>
<comment type="catalytic activity">
    <reaction evidence="9">
        <text>L-seryl-[protein] + ATP = O-phospho-L-seryl-[protein] + ADP + H(+)</text>
        <dbReference type="Rhea" id="RHEA:17989"/>
        <dbReference type="Rhea" id="RHEA-COMP:9863"/>
        <dbReference type="Rhea" id="RHEA-COMP:11604"/>
        <dbReference type="ChEBI" id="CHEBI:15378"/>
        <dbReference type="ChEBI" id="CHEBI:29999"/>
        <dbReference type="ChEBI" id="CHEBI:30616"/>
        <dbReference type="ChEBI" id="CHEBI:83421"/>
        <dbReference type="ChEBI" id="CHEBI:456216"/>
        <dbReference type="EC" id="2.7.11.1"/>
    </reaction>
</comment>
<evidence type="ECO:0000256" key="13">
    <source>
        <dbReference type="SAM" id="Phobius"/>
    </source>
</evidence>
<keyword evidence="3" id="KW-0808">Transferase</keyword>
<feature type="region of interest" description="Disordered" evidence="12">
    <location>
        <begin position="254"/>
        <end position="277"/>
    </location>
</feature>
<keyword evidence="5" id="KW-0645">Protease</keyword>
<keyword evidence="2" id="KW-0723">Serine/threonine-protein kinase</keyword>
<accession>A0ABQ5D525</accession>
<keyword evidence="10" id="KW-0479">Metal-binding</keyword>
<dbReference type="InterPro" id="IPR013103">
    <property type="entry name" value="RVT_2"/>
</dbReference>